<evidence type="ECO:0000256" key="3">
    <source>
        <dbReference type="SAM" id="SignalP"/>
    </source>
</evidence>
<keyword evidence="2" id="KW-0812">Transmembrane</keyword>
<evidence type="ECO:0000256" key="1">
    <source>
        <dbReference type="SAM" id="MobiDB-lite"/>
    </source>
</evidence>
<gene>
    <name evidence="4" type="ORF">MSPICULIGERA_LOCUS23988</name>
</gene>
<feature type="signal peptide" evidence="3">
    <location>
        <begin position="1"/>
        <end position="23"/>
    </location>
</feature>
<feature type="chain" id="PRO_5041432984" evidence="3">
    <location>
        <begin position="24"/>
        <end position="115"/>
    </location>
</feature>
<accession>A0AA36GCG1</accession>
<organism evidence="4 5">
    <name type="scientific">Mesorhabditis spiculigera</name>
    <dbReference type="NCBI Taxonomy" id="96644"/>
    <lineage>
        <taxon>Eukaryota</taxon>
        <taxon>Metazoa</taxon>
        <taxon>Ecdysozoa</taxon>
        <taxon>Nematoda</taxon>
        <taxon>Chromadorea</taxon>
        <taxon>Rhabditida</taxon>
        <taxon>Rhabditina</taxon>
        <taxon>Rhabditomorpha</taxon>
        <taxon>Rhabditoidea</taxon>
        <taxon>Rhabditidae</taxon>
        <taxon>Mesorhabditinae</taxon>
        <taxon>Mesorhabditis</taxon>
    </lineage>
</organism>
<comment type="caution">
    <text evidence="4">The sequence shown here is derived from an EMBL/GenBank/DDBJ whole genome shotgun (WGS) entry which is preliminary data.</text>
</comment>
<evidence type="ECO:0000256" key="2">
    <source>
        <dbReference type="SAM" id="Phobius"/>
    </source>
</evidence>
<name>A0AA36GCG1_9BILA</name>
<protein>
    <submittedName>
        <fullName evidence="4">Uncharacterized protein</fullName>
    </submittedName>
</protein>
<feature type="compositionally biased region" description="Basic and acidic residues" evidence="1">
    <location>
        <begin position="93"/>
        <end position="106"/>
    </location>
</feature>
<dbReference type="AlphaFoldDB" id="A0AA36GCG1"/>
<evidence type="ECO:0000313" key="4">
    <source>
        <dbReference type="EMBL" id="CAJ0585980.1"/>
    </source>
</evidence>
<keyword evidence="3" id="KW-0732">Signal</keyword>
<keyword evidence="5" id="KW-1185">Reference proteome</keyword>
<keyword evidence="2" id="KW-1133">Transmembrane helix</keyword>
<keyword evidence="2" id="KW-0472">Membrane</keyword>
<proteinExistence type="predicted"/>
<evidence type="ECO:0000313" key="5">
    <source>
        <dbReference type="Proteomes" id="UP001177023"/>
    </source>
</evidence>
<feature type="transmembrane region" description="Helical" evidence="2">
    <location>
        <begin position="44"/>
        <end position="67"/>
    </location>
</feature>
<dbReference type="Proteomes" id="UP001177023">
    <property type="component" value="Unassembled WGS sequence"/>
</dbReference>
<sequence length="115" mass="12108">MKSRLASPLFLYLLQVVVRCAVGESTGAPTTSESMDATTAMLVGIGIGGVAVLVLVLIFVVAFCIWIRKKRKARLAGRADSNSNSKGISPGVEAKKFGPGEQKLDAVEAEPTVDM</sequence>
<feature type="region of interest" description="Disordered" evidence="1">
    <location>
        <begin position="74"/>
        <end position="115"/>
    </location>
</feature>
<reference evidence="4" key="1">
    <citation type="submission" date="2023-06" db="EMBL/GenBank/DDBJ databases">
        <authorList>
            <person name="Delattre M."/>
        </authorList>
    </citation>
    <scope>NUCLEOTIDE SEQUENCE</scope>
    <source>
        <strain evidence="4">AF72</strain>
    </source>
</reference>
<feature type="non-terminal residue" evidence="4">
    <location>
        <position position="1"/>
    </location>
</feature>
<dbReference type="EMBL" id="CATQJA010002707">
    <property type="protein sequence ID" value="CAJ0585980.1"/>
    <property type="molecule type" value="Genomic_DNA"/>
</dbReference>